<keyword evidence="3" id="KW-0804">Transcription</keyword>
<dbReference type="Gene3D" id="1.10.357.10">
    <property type="entry name" value="Tetracycline Repressor, domain 2"/>
    <property type="match status" value="1"/>
</dbReference>
<accession>A0A6I4TUV6</accession>
<evidence type="ECO:0000256" key="1">
    <source>
        <dbReference type="ARBA" id="ARBA00023015"/>
    </source>
</evidence>
<dbReference type="EMBL" id="WTYJ01000003">
    <property type="protein sequence ID" value="MXP00046.1"/>
    <property type="molecule type" value="Genomic_DNA"/>
</dbReference>
<evidence type="ECO:0000256" key="2">
    <source>
        <dbReference type="ARBA" id="ARBA00023125"/>
    </source>
</evidence>
<sequence length="196" mass="21530">MEKTATRGRPREFDVEQALGAALRVFWDKGYESASLTDLTDAMGITRPSLYAAFGNKEALFKRALDLYESEKLNYIHCAVTAHTAKEVARRLLEGAIDTMTGECRGCMHVTVSVINDANSVREEVLARSNSCFDVITARMQRAADEGDFTQNTDVAGLTRYLVALVQGMAVQSGQGATRAELTQIMDTALAQWPSR</sequence>
<dbReference type="GO" id="GO:0003677">
    <property type="term" value="F:DNA binding"/>
    <property type="evidence" value="ECO:0007669"/>
    <property type="project" value="UniProtKB-UniRule"/>
</dbReference>
<dbReference type="PANTHER" id="PTHR47506">
    <property type="entry name" value="TRANSCRIPTIONAL REGULATORY PROTEIN"/>
    <property type="match status" value="1"/>
</dbReference>
<dbReference type="PROSITE" id="PS50977">
    <property type="entry name" value="HTH_TETR_2"/>
    <property type="match status" value="1"/>
</dbReference>
<dbReference type="Proteomes" id="UP000469430">
    <property type="component" value="Unassembled WGS sequence"/>
</dbReference>
<name>A0A6I4TUV6_9SPHN</name>
<dbReference type="SUPFAM" id="SSF46689">
    <property type="entry name" value="Homeodomain-like"/>
    <property type="match status" value="1"/>
</dbReference>
<keyword evidence="2 4" id="KW-0238">DNA-binding</keyword>
<dbReference type="PRINTS" id="PR00455">
    <property type="entry name" value="HTHTETR"/>
</dbReference>
<reference evidence="6 7" key="1">
    <citation type="submission" date="2019-12" db="EMBL/GenBank/DDBJ databases">
        <title>Genomic-based taxomic classification of the family Erythrobacteraceae.</title>
        <authorList>
            <person name="Xu L."/>
        </authorList>
    </citation>
    <scope>NUCLEOTIDE SEQUENCE [LARGE SCALE GENOMIC DNA]</scope>
    <source>
        <strain evidence="6 7">S36</strain>
    </source>
</reference>
<gene>
    <name evidence="6" type="ORF">GRI97_13715</name>
</gene>
<evidence type="ECO:0000313" key="7">
    <source>
        <dbReference type="Proteomes" id="UP000469430"/>
    </source>
</evidence>
<organism evidence="6 7">
    <name type="scientific">Croceibacterium xixiisoli</name>
    <dbReference type="NCBI Taxonomy" id="1476466"/>
    <lineage>
        <taxon>Bacteria</taxon>
        <taxon>Pseudomonadati</taxon>
        <taxon>Pseudomonadota</taxon>
        <taxon>Alphaproteobacteria</taxon>
        <taxon>Sphingomonadales</taxon>
        <taxon>Erythrobacteraceae</taxon>
        <taxon>Croceibacterium</taxon>
    </lineage>
</organism>
<dbReference type="PROSITE" id="PS01081">
    <property type="entry name" value="HTH_TETR_1"/>
    <property type="match status" value="1"/>
</dbReference>
<dbReference type="Gene3D" id="1.10.10.60">
    <property type="entry name" value="Homeodomain-like"/>
    <property type="match status" value="1"/>
</dbReference>
<dbReference type="InterPro" id="IPR023772">
    <property type="entry name" value="DNA-bd_HTH_TetR-type_CS"/>
</dbReference>
<evidence type="ECO:0000259" key="5">
    <source>
        <dbReference type="PROSITE" id="PS50977"/>
    </source>
</evidence>
<dbReference type="InterPro" id="IPR036271">
    <property type="entry name" value="Tet_transcr_reg_TetR-rel_C_sf"/>
</dbReference>
<dbReference type="PANTHER" id="PTHR47506:SF1">
    <property type="entry name" value="HTH-TYPE TRANSCRIPTIONAL REGULATOR YJDC"/>
    <property type="match status" value="1"/>
</dbReference>
<proteinExistence type="predicted"/>
<dbReference type="Pfam" id="PF00440">
    <property type="entry name" value="TetR_N"/>
    <property type="match status" value="1"/>
</dbReference>
<dbReference type="SUPFAM" id="SSF48498">
    <property type="entry name" value="Tetracyclin repressor-like, C-terminal domain"/>
    <property type="match status" value="1"/>
</dbReference>
<dbReference type="OrthoDB" id="9795242at2"/>
<dbReference type="InterPro" id="IPR001647">
    <property type="entry name" value="HTH_TetR"/>
</dbReference>
<keyword evidence="1" id="KW-0805">Transcription regulation</keyword>
<dbReference type="AlphaFoldDB" id="A0A6I4TUV6"/>
<evidence type="ECO:0000313" key="6">
    <source>
        <dbReference type="EMBL" id="MXP00046.1"/>
    </source>
</evidence>
<evidence type="ECO:0000256" key="4">
    <source>
        <dbReference type="PROSITE-ProRule" id="PRU00335"/>
    </source>
</evidence>
<feature type="domain" description="HTH tetR-type" evidence="5">
    <location>
        <begin position="12"/>
        <end position="72"/>
    </location>
</feature>
<dbReference type="RefSeq" id="WP_161391790.1">
    <property type="nucleotide sequence ID" value="NZ_JBHSCP010000002.1"/>
</dbReference>
<comment type="caution">
    <text evidence="6">The sequence shown here is derived from an EMBL/GenBank/DDBJ whole genome shotgun (WGS) entry which is preliminary data.</text>
</comment>
<evidence type="ECO:0000256" key="3">
    <source>
        <dbReference type="ARBA" id="ARBA00023163"/>
    </source>
</evidence>
<keyword evidence="7" id="KW-1185">Reference proteome</keyword>
<protein>
    <submittedName>
        <fullName evidence="6">TetR family transcriptional regulator</fullName>
    </submittedName>
</protein>
<feature type="DNA-binding region" description="H-T-H motif" evidence="4">
    <location>
        <begin position="35"/>
        <end position="54"/>
    </location>
</feature>
<dbReference type="InterPro" id="IPR009057">
    <property type="entry name" value="Homeodomain-like_sf"/>
</dbReference>